<gene>
    <name evidence="1" type="ORF">SDC9_13385</name>
</gene>
<dbReference type="Gene3D" id="2.60.120.10">
    <property type="entry name" value="Jelly Rolls"/>
    <property type="match status" value="1"/>
</dbReference>
<protein>
    <recommendedName>
        <fullName evidence="2">Cupin</fullName>
    </recommendedName>
</protein>
<dbReference type="InterPro" id="IPR014710">
    <property type="entry name" value="RmlC-like_jellyroll"/>
</dbReference>
<reference evidence="1" key="1">
    <citation type="submission" date="2019-08" db="EMBL/GenBank/DDBJ databases">
        <authorList>
            <person name="Kucharzyk K."/>
            <person name="Murdoch R.W."/>
            <person name="Higgins S."/>
            <person name="Loffler F."/>
        </authorList>
    </citation>
    <scope>NUCLEOTIDE SEQUENCE</scope>
</reference>
<name>A0A644TMS0_9ZZZZ</name>
<dbReference type="AlphaFoldDB" id="A0A644TMS0"/>
<dbReference type="SUPFAM" id="SSF51182">
    <property type="entry name" value="RmlC-like cupins"/>
    <property type="match status" value="1"/>
</dbReference>
<sequence>MEIQKFEYQGEGLARVYENPKWMVGIKNWKPANDMAGIDCLERHNETDELFILLSGGCTLLSAEEGPGGLALKATRMEPMKVYNIPRGLWHNTVTNREVKLILVEDSSTGAANSEVLPLGPEQLAEVGRLLS</sequence>
<dbReference type="InterPro" id="IPR011051">
    <property type="entry name" value="RmlC_Cupin_sf"/>
</dbReference>
<organism evidence="1">
    <name type="scientific">bioreactor metagenome</name>
    <dbReference type="NCBI Taxonomy" id="1076179"/>
    <lineage>
        <taxon>unclassified sequences</taxon>
        <taxon>metagenomes</taxon>
        <taxon>ecological metagenomes</taxon>
    </lineage>
</organism>
<evidence type="ECO:0000313" key="1">
    <source>
        <dbReference type="EMBL" id="MPL67687.1"/>
    </source>
</evidence>
<evidence type="ECO:0008006" key="2">
    <source>
        <dbReference type="Google" id="ProtNLM"/>
    </source>
</evidence>
<proteinExistence type="predicted"/>
<dbReference type="EMBL" id="VSSQ01000038">
    <property type="protein sequence ID" value="MPL67687.1"/>
    <property type="molecule type" value="Genomic_DNA"/>
</dbReference>
<comment type="caution">
    <text evidence="1">The sequence shown here is derived from an EMBL/GenBank/DDBJ whole genome shotgun (WGS) entry which is preliminary data.</text>
</comment>
<accession>A0A644TMS0</accession>